<evidence type="ECO:0000313" key="2">
    <source>
        <dbReference type="EMBL" id="ABV94283.1"/>
    </source>
</evidence>
<proteinExistence type="predicted"/>
<dbReference type="InterPro" id="IPR011044">
    <property type="entry name" value="Quino_amine_DH_bsu"/>
</dbReference>
<dbReference type="SUPFAM" id="SSF50969">
    <property type="entry name" value="YVTN repeat-like/Quinoprotein amine dehydrogenase"/>
    <property type="match status" value="1"/>
</dbReference>
<dbReference type="KEGG" id="dsh:Dshi_2550"/>
<evidence type="ECO:0000256" key="1">
    <source>
        <dbReference type="SAM" id="Coils"/>
    </source>
</evidence>
<dbReference type="InterPro" id="IPR045392">
    <property type="entry name" value="DUF6519"/>
</dbReference>
<gene>
    <name evidence="2" type="ordered locus">Dshi_2550</name>
</gene>
<dbReference type="Gene3D" id="1.10.150.20">
    <property type="entry name" value="5' to 3' exonuclease, C-terminal subdomain"/>
    <property type="match status" value="1"/>
</dbReference>
<name>A8LST4_DINSH</name>
<keyword evidence="3" id="KW-1185">Reference proteome</keyword>
<accession>A8LST4</accession>
<dbReference type="eggNOG" id="COG3391">
    <property type="taxonomic scope" value="Bacteria"/>
</dbReference>
<dbReference type="Gene3D" id="2.130.10.10">
    <property type="entry name" value="YVTN repeat-like/Quinoprotein amine dehydrogenase"/>
    <property type="match status" value="1"/>
</dbReference>
<evidence type="ECO:0000313" key="3">
    <source>
        <dbReference type="Proteomes" id="UP000006833"/>
    </source>
</evidence>
<dbReference type="Proteomes" id="UP000006833">
    <property type="component" value="Chromosome"/>
</dbReference>
<dbReference type="Pfam" id="PF20129">
    <property type="entry name" value="DUF6519"/>
    <property type="match status" value="1"/>
</dbReference>
<dbReference type="PANTHER" id="PTHR47197">
    <property type="entry name" value="PROTEIN NIRF"/>
    <property type="match status" value="1"/>
</dbReference>
<dbReference type="HOGENOM" id="CLU_250179_0_0_5"/>
<organism evidence="2 3">
    <name type="scientific">Dinoroseobacter shibae (strain DSM 16493 / NCIMB 14021 / DFL 12)</name>
    <dbReference type="NCBI Taxonomy" id="398580"/>
    <lineage>
        <taxon>Bacteria</taxon>
        <taxon>Pseudomonadati</taxon>
        <taxon>Pseudomonadota</taxon>
        <taxon>Alphaproteobacteria</taxon>
        <taxon>Rhodobacterales</taxon>
        <taxon>Roseobacteraceae</taxon>
        <taxon>Dinoroseobacter</taxon>
    </lineage>
</organism>
<dbReference type="RefSeq" id="WP_012179211.1">
    <property type="nucleotide sequence ID" value="NC_009952.1"/>
</dbReference>
<dbReference type="eggNOG" id="COG1196">
    <property type="taxonomic scope" value="Bacteria"/>
</dbReference>
<reference evidence="3" key="1">
    <citation type="journal article" date="2010" name="ISME J.">
        <title>The complete genome sequence of the algal symbiont Dinoroseobacter shibae: a hitchhiker's guide to life in the sea.</title>
        <authorList>
            <person name="Wagner-Dobler I."/>
            <person name="Ballhausen B."/>
            <person name="Berger M."/>
            <person name="Brinkhoff T."/>
            <person name="Buchholz I."/>
            <person name="Bunk B."/>
            <person name="Cypionka H."/>
            <person name="Daniel R."/>
            <person name="Drepper T."/>
            <person name="Gerdts G."/>
            <person name="Hahnke S."/>
            <person name="Han C."/>
            <person name="Jahn D."/>
            <person name="Kalhoefer D."/>
            <person name="Kiss H."/>
            <person name="Klenk H.P."/>
            <person name="Kyrpides N."/>
            <person name="Liebl W."/>
            <person name="Liesegang H."/>
            <person name="Meincke L."/>
            <person name="Pati A."/>
            <person name="Petersen J."/>
            <person name="Piekarski T."/>
            <person name="Pommerenke C."/>
            <person name="Pradella S."/>
            <person name="Pukall R."/>
            <person name="Rabus R."/>
            <person name="Stackebrandt E."/>
            <person name="Thole S."/>
            <person name="Thompson L."/>
            <person name="Tielen P."/>
            <person name="Tomasch J."/>
            <person name="von Jan M."/>
            <person name="Wanphrut N."/>
            <person name="Wichels A."/>
            <person name="Zech H."/>
            <person name="Simon M."/>
        </authorList>
    </citation>
    <scope>NUCLEOTIDE SEQUENCE [LARGE SCALE GENOMIC DNA]</scope>
    <source>
        <strain evidence="3">DSM 16493 / NCIMB 14021 / DFL 12</strain>
    </source>
</reference>
<dbReference type="PANTHER" id="PTHR47197:SF3">
    <property type="entry name" value="DIHYDRO-HEME D1 DEHYDROGENASE"/>
    <property type="match status" value="1"/>
</dbReference>
<dbReference type="InterPro" id="IPR015943">
    <property type="entry name" value="WD40/YVTN_repeat-like_dom_sf"/>
</dbReference>
<sequence length="1471" mass="160443">MKTQLSQFPTSLHQPYSGVFQQQGRMITDADWNAAMQVSRDRLERALGDVIGTGTPEQGGIIAGDEASGFSIVWGDVYVDGLRGVLASRSGAAAFDLADQADFPGAPEAPEGAHRLYLDIWERSLTALEEPHLMDAALHGADTSTRKRVMTQVKLCPQDFDPEDPAQNPSIGEGRLDMRLRAGTASPDACEPCLDEIDVSGRVGNYAFRVEVHAVDRNAAGAPRRITLKWSRENGAEAAVIGQEPPGFQASDWIYEFYHAASEDSLSESHAGFHHPEVIAAGFTPAVGALVEGYPQGAPSAGFSLVRRWDGYVVLEKNGAIWEMATQTVDGESVPFGADRGQRLSTVLAEAQHGHVSEGATILMSLDTMTLRLELADHQHLAGDYWIGTVREALHGVGDVIRQDATPDGLQHHYMCLADVAEDGTFCLLNKDACKRFQFPPLTNLHADDVCYDNTACEMPGVENVQDALDHLCRQKDLKWHNKHLHGWGIVCGLIVECCPENPDSDEDPSQCVTVTKGYAIDCEGSDIIVEDRIHVDLMDAVRAWDAENPNAPILQEGRGTACLHIAQVDGAPMVRVEPHEGGDTSVFDQLMDGTLLGAFIQHCILDLINELSEELSFMEDGQLAVDEDGDVIVSQARRKFISFVNLVQQIWFKDNGPYVWLSRREYDILRELYDRLRALIGSKTFCGLLNADVFPEYPFPETEIDTWFGADNHTRLKADPTGARVYTYGGTDEAIHVFDTAKGELVEIIRAPIPSGGEVTAIALSPDGQLLYVAASVNGEDTVLGIAQVGETHVFEKPMQILCGITLSDMELDPRDPKLIFATGPGAGLYALRPDVLSQQDKPRPDPVHAFNATGQMAVDTVARRIFCPAAAPVDGQTATAPPVDYDRVAVCEMNETGGGAPPMVVLGQLSDRFVSGRDDIAVRPGDDSRVYLVVDGVEPAGDKQIITFDVPRAGPDQAKLQAQIAVQNSLISLGFDRGSDTLYASFAESFRLQAIAANGTGVIQPRIPVQLWPTGIAVGPEGDVQVVNALSSTVTFIPRAEVARSADRLAPLAETRWRILMAFYALVGNLFQYLKDCFCHHLLVKCPECDGSEKIYLACVDIRDGAVFNICNFGKRKYVQTFMAWTYWLSLVPIIPLMKQAIAKACCTVLPNFLDQFSDGIAPPPKPPEFGAASGVSTPVKASTGLVAMRAYKRADVPSFQRRQMEKLNIYTGFVGDAVLSTDTQKFLAPQGVRKESLQNSATDDALRNLQEAGIENIEVRPYDPKLADRYLLDFARTPSRLDPSAKIIVYERDGKAAFVAEERITTVTTPAPKLTPAEEARIVELTSRIEKAKDTSAAEEALANLKLETAKIETEVDALRVMREAEAQSLEALKIERDSLKTELEGLRSGLDAVGEMQRKMKVDVDSLRPVTELEGVSREVAARLERAGVRTIGDLATASTAKLRTAEIGQDTAARKALIDTAKLRLR</sequence>
<feature type="coiled-coil region" evidence="1">
    <location>
        <begin position="1338"/>
        <end position="1393"/>
    </location>
</feature>
<dbReference type="EMBL" id="CP000830">
    <property type="protein sequence ID" value="ABV94283.1"/>
    <property type="molecule type" value="Genomic_DNA"/>
</dbReference>
<dbReference type="InterPro" id="IPR051200">
    <property type="entry name" value="Host-pathogen_enzymatic-act"/>
</dbReference>
<keyword evidence="1" id="KW-0175">Coiled coil</keyword>
<protein>
    <submittedName>
        <fullName evidence="2">Uncharacterized protein</fullName>
    </submittedName>
</protein>
<dbReference type="STRING" id="398580.Dshi_2550"/>
<dbReference type="OrthoDB" id="134981at2"/>